<reference evidence="2 3" key="1">
    <citation type="submission" date="2021-01" db="EMBL/GenBank/DDBJ databases">
        <title>Whole genome shotgun sequence of Microbispora siamensis NBRC 104113.</title>
        <authorList>
            <person name="Komaki H."/>
            <person name="Tamura T."/>
        </authorList>
    </citation>
    <scope>NUCLEOTIDE SEQUENCE [LARGE SCALE GENOMIC DNA]</scope>
    <source>
        <strain evidence="2 3">NBRC 104113</strain>
    </source>
</reference>
<sequence length="99" mass="10630">MRQRPFQDAGAEPDIQDLGQLVSGDLDGHGLYGRRGHEILPTPKCRQGRAREAGGPAEGPKAWWTPVRREPMAPASTTAAGVHVGAYRPTATARSCEAR</sequence>
<name>A0ABQ4GFW9_9ACTN</name>
<feature type="region of interest" description="Disordered" evidence="1">
    <location>
        <begin position="33"/>
        <end position="69"/>
    </location>
</feature>
<dbReference type="Proteomes" id="UP000660454">
    <property type="component" value="Unassembled WGS sequence"/>
</dbReference>
<evidence type="ECO:0000313" key="2">
    <source>
        <dbReference type="EMBL" id="GIH60265.1"/>
    </source>
</evidence>
<accession>A0ABQ4GFW9</accession>
<gene>
    <name evidence="2" type="ORF">Msi02_10820</name>
</gene>
<proteinExistence type="predicted"/>
<organism evidence="2 3">
    <name type="scientific">Microbispora siamensis</name>
    <dbReference type="NCBI Taxonomy" id="564413"/>
    <lineage>
        <taxon>Bacteria</taxon>
        <taxon>Bacillati</taxon>
        <taxon>Actinomycetota</taxon>
        <taxon>Actinomycetes</taxon>
        <taxon>Streptosporangiales</taxon>
        <taxon>Streptosporangiaceae</taxon>
        <taxon>Microbispora</taxon>
    </lineage>
</organism>
<feature type="compositionally biased region" description="Low complexity" evidence="1">
    <location>
        <begin position="53"/>
        <end position="62"/>
    </location>
</feature>
<evidence type="ECO:0000256" key="1">
    <source>
        <dbReference type="SAM" id="MobiDB-lite"/>
    </source>
</evidence>
<comment type="caution">
    <text evidence="2">The sequence shown here is derived from an EMBL/GenBank/DDBJ whole genome shotgun (WGS) entry which is preliminary data.</text>
</comment>
<protein>
    <submittedName>
        <fullName evidence="2">Uncharacterized protein</fullName>
    </submittedName>
</protein>
<keyword evidence="3" id="KW-1185">Reference proteome</keyword>
<evidence type="ECO:0000313" key="3">
    <source>
        <dbReference type="Proteomes" id="UP000660454"/>
    </source>
</evidence>
<dbReference type="EMBL" id="BOOF01000004">
    <property type="protein sequence ID" value="GIH60265.1"/>
    <property type="molecule type" value="Genomic_DNA"/>
</dbReference>